<evidence type="ECO:0000313" key="1">
    <source>
        <dbReference type="EMBL" id="RWS30212.1"/>
    </source>
</evidence>
<name>A0A443SRV0_9ACAR</name>
<dbReference type="Proteomes" id="UP000288716">
    <property type="component" value="Unassembled WGS sequence"/>
</dbReference>
<dbReference type="OrthoDB" id="10351030at2759"/>
<dbReference type="EMBL" id="NCKV01000593">
    <property type="protein sequence ID" value="RWS30212.1"/>
    <property type="molecule type" value="Genomic_DNA"/>
</dbReference>
<evidence type="ECO:0000313" key="2">
    <source>
        <dbReference type="Proteomes" id="UP000288716"/>
    </source>
</evidence>
<protein>
    <submittedName>
        <fullName evidence="1">Uncharacterized protein</fullName>
    </submittedName>
</protein>
<proteinExistence type="predicted"/>
<dbReference type="VEuPathDB" id="VectorBase:LDEU001827"/>
<keyword evidence="2" id="KW-1185">Reference proteome</keyword>
<accession>A0A443SRV0</accession>
<dbReference type="AlphaFoldDB" id="A0A443SRV0"/>
<sequence length="285" mass="32017">MVDYLQSIREAIPWIVSNYRYNNEATQRSKEVLHNLIVSLGEKQFSIQRLYLQYYMCQLMGHQDNEEAAEFFTTLFPLPLKKSIANFISQLLSLSISLNNKQILTACTLYIEKEQVKLNEDEISELPLTLAESSPTFAAALIGKGYFNTTSSKCSLYYPQLLANWLSSLAESSVENITFNGQSLIRYALLGPGQDSSELHFAILSSIQRKQLQPLSNQLVIDIATQLSQKGDIQLIEKFSQILVVGAQNSLCNTLVNSNQMKNTLKSLFANNALINAIDSLKSEK</sequence>
<reference evidence="1 2" key="1">
    <citation type="journal article" date="2018" name="Gigascience">
        <title>Genomes of trombidid mites reveal novel predicted allergens and laterally-transferred genes associated with secondary metabolism.</title>
        <authorList>
            <person name="Dong X."/>
            <person name="Chaisiri K."/>
            <person name="Xia D."/>
            <person name="Armstrong S.D."/>
            <person name="Fang Y."/>
            <person name="Donnelly M.J."/>
            <person name="Kadowaki T."/>
            <person name="McGarry J.W."/>
            <person name="Darby A.C."/>
            <person name="Makepeace B.L."/>
        </authorList>
    </citation>
    <scope>NUCLEOTIDE SEQUENCE [LARGE SCALE GENOMIC DNA]</scope>
    <source>
        <strain evidence="1">UoL-UT</strain>
    </source>
</reference>
<comment type="caution">
    <text evidence="1">The sequence shown here is derived from an EMBL/GenBank/DDBJ whole genome shotgun (WGS) entry which is preliminary data.</text>
</comment>
<organism evidence="1 2">
    <name type="scientific">Leptotrombidium deliense</name>
    <dbReference type="NCBI Taxonomy" id="299467"/>
    <lineage>
        <taxon>Eukaryota</taxon>
        <taxon>Metazoa</taxon>
        <taxon>Ecdysozoa</taxon>
        <taxon>Arthropoda</taxon>
        <taxon>Chelicerata</taxon>
        <taxon>Arachnida</taxon>
        <taxon>Acari</taxon>
        <taxon>Acariformes</taxon>
        <taxon>Trombidiformes</taxon>
        <taxon>Prostigmata</taxon>
        <taxon>Anystina</taxon>
        <taxon>Parasitengona</taxon>
        <taxon>Trombiculoidea</taxon>
        <taxon>Trombiculidae</taxon>
        <taxon>Leptotrombidium</taxon>
    </lineage>
</organism>
<gene>
    <name evidence="1" type="ORF">B4U80_10460</name>
</gene>